<comment type="caution">
    <text evidence="1">The sequence shown here is derived from an EMBL/GenBank/DDBJ whole genome shotgun (WGS) entry which is preliminary data.</text>
</comment>
<keyword evidence="2" id="KW-1185">Reference proteome</keyword>
<gene>
    <name evidence="1" type="ORF">GCM10007874_16760</name>
</gene>
<evidence type="ECO:0000313" key="1">
    <source>
        <dbReference type="EMBL" id="GLS18659.1"/>
    </source>
</evidence>
<reference evidence="2" key="1">
    <citation type="journal article" date="2019" name="Int. J. Syst. Evol. Microbiol.">
        <title>The Global Catalogue of Microorganisms (GCM) 10K type strain sequencing project: providing services to taxonomists for standard genome sequencing and annotation.</title>
        <authorList>
            <consortium name="The Broad Institute Genomics Platform"/>
            <consortium name="The Broad Institute Genome Sequencing Center for Infectious Disease"/>
            <person name="Wu L."/>
            <person name="Ma J."/>
        </authorList>
    </citation>
    <scope>NUCLEOTIDE SEQUENCE [LARGE SCALE GENOMIC DNA]</scope>
    <source>
        <strain evidence="2">NBRC 101365</strain>
    </source>
</reference>
<accession>A0ABQ6CIW5</accession>
<dbReference type="EMBL" id="BSPC01000015">
    <property type="protein sequence ID" value="GLS18659.1"/>
    <property type="molecule type" value="Genomic_DNA"/>
</dbReference>
<sequence length="397" mass="42513">MQPARPEPLLSDEDYGAIEAAVMETARGRWFLAEYGRRNRNADTDAVLSAIRRLERLVQSAGTFDARDEVTRGMADIAQAIAAAQIVPATPRGLSAPFEAEAETVVEHPAHHEAALAEAIPAETHEEAFDLVIVEPLATHEAEASMGEPEPSPIEPELQPQPVHEVPVVAEAAVQPPPVGAEEIASLEPEALDIAKADSASALLHEEPAPAQVPPERDVFVELESFLAEAIPAPQAEQVMAAGIPSDPPPKETKAETASAEPFPIIELDEAAAEALLTQDPPRHELILPTNHLVTQRWHKDVDHDAVEPVEAAKPVADEPLRTSLVTFIDEEPVDESESVFSAPLRLEPEEAAERELAPVAEVAEATAASSHPPIVPAMTIGEIEAMPFAKKAVLFS</sequence>
<evidence type="ECO:0000313" key="2">
    <source>
        <dbReference type="Proteomes" id="UP001156882"/>
    </source>
</evidence>
<name>A0ABQ6CIW5_9HYPH</name>
<organism evidence="1 2">
    <name type="scientific">Labrys miyagiensis</name>
    <dbReference type="NCBI Taxonomy" id="346912"/>
    <lineage>
        <taxon>Bacteria</taxon>
        <taxon>Pseudomonadati</taxon>
        <taxon>Pseudomonadota</taxon>
        <taxon>Alphaproteobacteria</taxon>
        <taxon>Hyphomicrobiales</taxon>
        <taxon>Xanthobacteraceae</taxon>
        <taxon>Labrys</taxon>
    </lineage>
</organism>
<proteinExistence type="predicted"/>
<protein>
    <submittedName>
        <fullName evidence="1">Uncharacterized protein</fullName>
    </submittedName>
</protein>
<dbReference type="Proteomes" id="UP001156882">
    <property type="component" value="Unassembled WGS sequence"/>
</dbReference>